<dbReference type="InterPro" id="IPR025405">
    <property type="entry name" value="DUF4131"/>
</dbReference>
<keyword evidence="4 6" id="KW-1133">Transmembrane helix</keyword>
<dbReference type="GO" id="GO:0005886">
    <property type="term" value="C:plasma membrane"/>
    <property type="evidence" value="ECO:0007669"/>
    <property type="project" value="UniProtKB-SubCell"/>
</dbReference>
<evidence type="ECO:0000313" key="8">
    <source>
        <dbReference type="EMBL" id="SFD55923.1"/>
    </source>
</evidence>
<name>A0A1I1THQ5_9BACI</name>
<dbReference type="InterPro" id="IPR052159">
    <property type="entry name" value="Competence_DNA_uptake"/>
</dbReference>
<reference evidence="9" key="1">
    <citation type="submission" date="2016-10" db="EMBL/GenBank/DDBJ databases">
        <authorList>
            <person name="Varghese N."/>
            <person name="Submissions S."/>
        </authorList>
    </citation>
    <scope>NUCLEOTIDE SEQUENCE [LARGE SCALE GENOMIC DNA]</scope>
    <source>
        <strain evidence="9">DSM 22530</strain>
    </source>
</reference>
<dbReference type="PANTHER" id="PTHR30619:SF1">
    <property type="entry name" value="RECOMBINATION PROTEIN 2"/>
    <property type="match status" value="1"/>
</dbReference>
<protein>
    <submittedName>
        <fullName evidence="8">Competence protein ComEC</fullName>
    </submittedName>
</protein>
<dbReference type="NCBIfam" id="TIGR00361">
    <property type="entry name" value="ComEC_Rec2"/>
    <property type="match status" value="1"/>
</dbReference>
<feature type="transmembrane region" description="Helical" evidence="6">
    <location>
        <begin position="260"/>
        <end position="276"/>
    </location>
</feature>
<keyword evidence="2" id="KW-1003">Cell membrane</keyword>
<evidence type="ECO:0000256" key="2">
    <source>
        <dbReference type="ARBA" id="ARBA00022475"/>
    </source>
</evidence>
<dbReference type="SUPFAM" id="SSF56281">
    <property type="entry name" value="Metallo-hydrolase/oxidoreductase"/>
    <property type="match status" value="1"/>
</dbReference>
<accession>A0A1I1THQ5</accession>
<dbReference type="GO" id="GO:0030420">
    <property type="term" value="P:establishment of competence for transformation"/>
    <property type="evidence" value="ECO:0007669"/>
    <property type="project" value="InterPro"/>
</dbReference>
<gene>
    <name evidence="8" type="ORF">SAMN05216238_102203</name>
</gene>
<feature type="transmembrane region" description="Helical" evidence="6">
    <location>
        <begin position="381"/>
        <end position="404"/>
    </location>
</feature>
<dbReference type="Pfam" id="PF03772">
    <property type="entry name" value="Competence"/>
    <property type="match status" value="1"/>
</dbReference>
<feature type="transmembrane region" description="Helical" evidence="6">
    <location>
        <begin position="474"/>
        <end position="494"/>
    </location>
</feature>
<evidence type="ECO:0000313" key="9">
    <source>
        <dbReference type="Proteomes" id="UP000199474"/>
    </source>
</evidence>
<dbReference type="Pfam" id="PF13567">
    <property type="entry name" value="DUF4131"/>
    <property type="match status" value="1"/>
</dbReference>
<feature type="transmembrane region" description="Helical" evidence="6">
    <location>
        <begin position="230"/>
        <end position="248"/>
    </location>
</feature>
<evidence type="ECO:0000256" key="6">
    <source>
        <dbReference type="SAM" id="Phobius"/>
    </source>
</evidence>
<comment type="subcellular location">
    <subcellularLocation>
        <location evidence="1">Cell membrane</location>
        <topology evidence="1">Multi-pass membrane protein</topology>
    </subcellularLocation>
</comment>
<evidence type="ECO:0000259" key="7">
    <source>
        <dbReference type="SMART" id="SM00849"/>
    </source>
</evidence>
<proteinExistence type="predicted"/>
<dbReference type="InterPro" id="IPR035681">
    <property type="entry name" value="ComA-like_MBL"/>
</dbReference>
<dbReference type="SMART" id="SM00849">
    <property type="entry name" value="Lactamase_B"/>
    <property type="match status" value="1"/>
</dbReference>
<organism evidence="8 9">
    <name type="scientific">Lentibacillus persicus</name>
    <dbReference type="NCBI Taxonomy" id="640948"/>
    <lineage>
        <taxon>Bacteria</taxon>
        <taxon>Bacillati</taxon>
        <taxon>Bacillota</taxon>
        <taxon>Bacilli</taxon>
        <taxon>Bacillales</taxon>
        <taxon>Bacillaceae</taxon>
        <taxon>Lentibacillus</taxon>
    </lineage>
</organism>
<feature type="transmembrane region" description="Helical" evidence="6">
    <location>
        <begin position="440"/>
        <end position="462"/>
    </location>
</feature>
<evidence type="ECO:0000256" key="1">
    <source>
        <dbReference type="ARBA" id="ARBA00004651"/>
    </source>
</evidence>
<feature type="domain" description="Metallo-beta-lactamase" evidence="7">
    <location>
        <begin position="507"/>
        <end position="709"/>
    </location>
</feature>
<feature type="transmembrane region" description="Helical" evidence="6">
    <location>
        <begin position="288"/>
        <end position="315"/>
    </location>
</feature>
<dbReference type="STRING" id="640948.SAMN05216238_102203"/>
<sequence length="756" mass="84777">MRGYWHFPAFGVTASFLAVIFTSKWFVIIFAFWLLYLYMKQRLGTVVAIVTLTFSILAYNYIPELEKTSDEKTIALSESAGQITSPITETPSRIAFEFTLETSDEAYLIVHFKEDHTIEHHLKYGAECVIAGRPELPDPARNPGQFDYQNYLLTQGITYQIVIDSLEEINCTGSSPMTNVYKLRHDLLAYVQANISPETSAWLNALVLGDDGQIDVGITELFQRWNLTHLMAISGLHVGLVVGFLYFLLVKLNLMTKEKAQWVVIFFLPLYALLAGGEPSVMRASMMVLLFIIAGKMNWKFSVTDVISIVFLLLIFMNPYIIYHVGFQLSFCVTLGLLLSKNWLAATSVSFFTVLNISFVSQMMILPLQVEYFYTFQPLSILVNLIIVPYFSLFVIPCMFLLLLLTPVSSLVTSFIDKYFLFVHDVVLSCLQFIDQMFYFPWVIGSFPLAGAAAYYGLFLVMMKKLEIHEVGQAFKYGCFLTALIMLAVLRPYLSPEGNVTVLDIGQGDAIVIELPYRKGVMLVDAGAEINFEEDNPSEDVYTDIIKPYLYSRGISRVDAVFISHDDTDHMGSLMYMSEDIPISNVFVSHYYTFAQPAAQRLADNGTAVVRTEPGETIQIGEQLIHVLSPAKDYRDSNENSLVLYAEIGGKDWLFTGDIGTETEKTVLNDFPGLTADVLKVAHHGSNTSTDPKFLDQIRPEYGLISAGQNNPYGHPHSGVIESLEQTGTVILRTDESGAVQYTFKGGEGTFTTYLP</sequence>
<keyword evidence="5 6" id="KW-0472">Membrane</keyword>
<dbReference type="PANTHER" id="PTHR30619">
    <property type="entry name" value="DNA INTERNALIZATION/COMPETENCE PROTEIN COMEC/REC2"/>
    <property type="match status" value="1"/>
</dbReference>
<keyword evidence="3 6" id="KW-0812">Transmembrane</keyword>
<evidence type="ECO:0000256" key="3">
    <source>
        <dbReference type="ARBA" id="ARBA00022692"/>
    </source>
</evidence>
<dbReference type="EMBL" id="FOMR01000002">
    <property type="protein sequence ID" value="SFD55923.1"/>
    <property type="molecule type" value="Genomic_DNA"/>
</dbReference>
<feature type="transmembrane region" description="Helical" evidence="6">
    <location>
        <begin position="12"/>
        <end position="37"/>
    </location>
</feature>
<dbReference type="InterPro" id="IPR004477">
    <property type="entry name" value="ComEC_N"/>
</dbReference>
<dbReference type="Gene3D" id="3.60.15.10">
    <property type="entry name" value="Ribonuclease Z/Hydroxyacylglutathione hydrolase-like"/>
    <property type="match status" value="1"/>
</dbReference>
<dbReference type="Pfam" id="PF00753">
    <property type="entry name" value="Lactamase_B"/>
    <property type="match status" value="1"/>
</dbReference>
<evidence type="ECO:0000256" key="4">
    <source>
        <dbReference type="ARBA" id="ARBA00022989"/>
    </source>
</evidence>
<dbReference type="OrthoDB" id="9761531at2"/>
<keyword evidence="9" id="KW-1185">Reference proteome</keyword>
<dbReference type="InterPro" id="IPR004797">
    <property type="entry name" value="Competence_ComEC/Rec2"/>
</dbReference>
<dbReference type="RefSeq" id="WP_090081261.1">
    <property type="nucleotide sequence ID" value="NZ_FOMR01000002.1"/>
</dbReference>
<dbReference type="InterPro" id="IPR036866">
    <property type="entry name" value="RibonucZ/Hydroxyglut_hydro"/>
</dbReference>
<dbReference type="CDD" id="cd07731">
    <property type="entry name" value="ComA-like_MBL-fold"/>
    <property type="match status" value="1"/>
</dbReference>
<feature type="transmembrane region" description="Helical" evidence="6">
    <location>
        <begin position="43"/>
        <end position="62"/>
    </location>
</feature>
<evidence type="ECO:0000256" key="5">
    <source>
        <dbReference type="ARBA" id="ARBA00023136"/>
    </source>
</evidence>
<dbReference type="NCBIfam" id="TIGR00360">
    <property type="entry name" value="ComEC_N-term"/>
    <property type="match status" value="1"/>
</dbReference>
<dbReference type="Proteomes" id="UP000199474">
    <property type="component" value="Unassembled WGS sequence"/>
</dbReference>
<dbReference type="InterPro" id="IPR001279">
    <property type="entry name" value="Metallo-B-lactamas"/>
</dbReference>
<dbReference type="AlphaFoldDB" id="A0A1I1THQ5"/>